<evidence type="ECO:0000313" key="1">
    <source>
        <dbReference type="EMBL" id="KAF9070013.1"/>
    </source>
</evidence>
<organism evidence="1 2">
    <name type="scientific">Rhodocollybia butyracea</name>
    <dbReference type="NCBI Taxonomy" id="206335"/>
    <lineage>
        <taxon>Eukaryota</taxon>
        <taxon>Fungi</taxon>
        <taxon>Dikarya</taxon>
        <taxon>Basidiomycota</taxon>
        <taxon>Agaricomycotina</taxon>
        <taxon>Agaricomycetes</taxon>
        <taxon>Agaricomycetidae</taxon>
        <taxon>Agaricales</taxon>
        <taxon>Marasmiineae</taxon>
        <taxon>Omphalotaceae</taxon>
        <taxon>Rhodocollybia</taxon>
    </lineage>
</organism>
<dbReference type="EMBL" id="JADNRY010000045">
    <property type="protein sequence ID" value="KAF9070013.1"/>
    <property type="molecule type" value="Genomic_DNA"/>
</dbReference>
<dbReference type="AlphaFoldDB" id="A0A9P5PU31"/>
<keyword evidence="2" id="KW-1185">Reference proteome</keyword>
<proteinExistence type="predicted"/>
<protein>
    <submittedName>
        <fullName evidence="1">Uncharacterized protein</fullName>
    </submittedName>
</protein>
<sequence length="59" mass="6954">MSQPRIRAIPSKRLRRLIPFPLLCVPRWILQLAVSSKDRAALFRDARDIREPRRFELAG</sequence>
<evidence type="ECO:0000313" key="2">
    <source>
        <dbReference type="Proteomes" id="UP000772434"/>
    </source>
</evidence>
<dbReference type="Proteomes" id="UP000772434">
    <property type="component" value="Unassembled WGS sequence"/>
</dbReference>
<feature type="non-terminal residue" evidence="1">
    <location>
        <position position="59"/>
    </location>
</feature>
<reference evidence="1" key="1">
    <citation type="submission" date="2020-11" db="EMBL/GenBank/DDBJ databases">
        <authorList>
            <consortium name="DOE Joint Genome Institute"/>
            <person name="Ahrendt S."/>
            <person name="Riley R."/>
            <person name="Andreopoulos W."/>
            <person name="Labutti K."/>
            <person name="Pangilinan J."/>
            <person name="Ruiz-Duenas F.J."/>
            <person name="Barrasa J.M."/>
            <person name="Sanchez-Garcia M."/>
            <person name="Camarero S."/>
            <person name="Miyauchi S."/>
            <person name="Serrano A."/>
            <person name="Linde D."/>
            <person name="Babiker R."/>
            <person name="Drula E."/>
            <person name="Ayuso-Fernandez I."/>
            <person name="Pacheco R."/>
            <person name="Padilla G."/>
            <person name="Ferreira P."/>
            <person name="Barriuso J."/>
            <person name="Kellner H."/>
            <person name="Castanera R."/>
            <person name="Alfaro M."/>
            <person name="Ramirez L."/>
            <person name="Pisabarro A.G."/>
            <person name="Kuo A."/>
            <person name="Tritt A."/>
            <person name="Lipzen A."/>
            <person name="He G."/>
            <person name="Yan M."/>
            <person name="Ng V."/>
            <person name="Cullen D."/>
            <person name="Martin F."/>
            <person name="Rosso M.-N."/>
            <person name="Henrissat B."/>
            <person name="Hibbett D."/>
            <person name="Martinez A.T."/>
            <person name="Grigoriev I.V."/>
        </authorList>
    </citation>
    <scope>NUCLEOTIDE SEQUENCE</scope>
    <source>
        <strain evidence="1">AH 40177</strain>
    </source>
</reference>
<comment type="caution">
    <text evidence="1">The sequence shown here is derived from an EMBL/GenBank/DDBJ whole genome shotgun (WGS) entry which is preliminary data.</text>
</comment>
<accession>A0A9P5PU31</accession>
<name>A0A9P5PU31_9AGAR</name>
<gene>
    <name evidence="1" type="ORF">BDP27DRAFT_1324547</name>
</gene>